<keyword evidence="7 16" id="KW-1133">Transmembrane helix</keyword>
<dbReference type="InterPro" id="IPR005953">
    <property type="entry name" value="ATP_synth_csu_bac/chlpt"/>
</dbReference>
<keyword evidence="9" id="KW-0446">Lipid-binding</keyword>
<dbReference type="AlphaFoldDB" id="A0A6G9CXM2"/>
<dbReference type="GO" id="GO:0015078">
    <property type="term" value="F:proton transmembrane transporter activity"/>
    <property type="evidence" value="ECO:0007669"/>
    <property type="project" value="InterPro"/>
</dbReference>
<dbReference type="InterPro" id="IPR038662">
    <property type="entry name" value="ATP_synth_F0_csu_sf"/>
</dbReference>
<evidence type="ECO:0000256" key="14">
    <source>
        <dbReference type="ARBA" id="ARBA00032200"/>
    </source>
</evidence>
<organism evidence="18 19">
    <name type="scientific">Rhodococcus erythropolis</name>
    <name type="common">Arthrobacter picolinophilus</name>
    <dbReference type="NCBI Taxonomy" id="1833"/>
    <lineage>
        <taxon>Bacteria</taxon>
        <taxon>Bacillati</taxon>
        <taxon>Actinomycetota</taxon>
        <taxon>Actinomycetes</taxon>
        <taxon>Mycobacteriales</taxon>
        <taxon>Nocardiaceae</taxon>
        <taxon>Rhodococcus</taxon>
        <taxon>Rhodococcus erythropolis group</taxon>
    </lineage>
</organism>
<reference evidence="18 19" key="1">
    <citation type="submission" date="2020-03" db="EMBL/GenBank/DDBJ databases">
        <title>Screen low temperature-resistant strains for efficient degradation of petroleum hydrocarbons under the low temperature.</title>
        <authorList>
            <person name="Wang Y."/>
            <person name="Chen J."/>
        </authorList>
    </citation>
    <scope>NUCLEOTIDE SEQUENCE [LARGE SCALE GENOMIC DNA]</scope>
    <source>
        <strain evidence="18 19">KB1</strain>
    </source>
</reference>
<keyword evidence="8" id="KW-0406">Ion transport</keyword>
<evidence type="ECO:0000256" key="13">
    <source>
        <dbReference type="ARBA" id="ARBA00030961"/>
    </source>
</evidence>
<proteinExistence type="inferred from homology"/>
<dbReference type="CDD" id="cd18121">
    <property type="entry name" value="ATP-synt_Fo_c"/>
    <property type="match status" value="1"/>
</dbReference>
<name>A0A6G9CXM2_RHOER</name>
<evidence type="ECO:0000313" key="18">
    <source>
        <dbReference type="EMBL" id="QIP41351.1"/>
    </source>
</evidence>
<comment type="subcellular location">
    <subcellularLocation>
        <location evidence="1">Membrane</location>
        <topology evidence="1">Multi-pass membrane protein</topology>
    </subcellularLocation>
</comment>
<keyword evidence="10 16" id="KW-0472">Membrane</keyword>
<dbReference type="GO" id="GO:0045259">
    <property type="term" value="C:proton-transporting ATP synthase complex"/>
    <property type="evidence" value="ECO:0007669"/>
    <property type="project" value="UniProtKB-KW"/>
</dbReference>
<dbReference type="Pfam" id="PF00137">
    <property type="entry name" value="ATP-synt_C"/>
    <property type="match status" value="1"/>
</dbReference>
<dbReference type="GO" id="GO:0033177">
    <property type="term" value="C:proton-transporting two-sector ATPase complex, proton-transporting domain"/>
    <property type="evidence" value="ECO:0007669"/>
    <property type="project" value="InterPro"/>
</dbReference>
<evidence type="ECO:0000256" key="8">
    <source>
        <dbReference type="ARBA" id="ARBA00023065"/>
    </source>
</evidence>
<evidence type="ECO:0000313" key="19">
    <source>
        <dbReference type="Proteomes" id="UP000502345"/>
    </source>
</evidence>
<keyword evidence="6" id="KW-0375">Hydrogen ion transport</keyword>
<evidence type="ECO:0000256" key="3">
    <source>
        <dbReference type="ARBA" id="ARBA00022448"/>
    </source>
</evidence>
<dbReference type="InterPro" id="IPR000454">
    <property type="entry name" value="ATP_synth_F0_csu"/>
</dbReference>
<feature type="domain" description="V-ATPase proteolipid subunit C-like" evidence="17">
    <location>
        <begin position="1"/>
        <end position="47"/>
    </location>
</feature>
<dbReference type="Proteomes" id="UP000502345">
    <property type="component" value="Chromosome"/>
</dbReference>
<feature type="transmembrane region" description="Helical" evidence="16">
    <location>
        <begin position="26"/>
        <end position="46"/>
    </location>
</feature>
<evidence type="ECO:0000256" key="4">
    <source>
        <dbReference type="ARBA" id="ARBA00022547"/>
    </source>
</evidence>
<protein>
    <recommendedName>
        <fullName evidence="14">ATP synthase F(0) sector subunit c</fullName>
    </recommendedName>
    <alternativeName>
        <fullName evidence="15">F-type ATPase subunit c</fullName>
    </alternativeName>
    <alternativeName>
        <fullName evidence="13">Lipid-binding protein</fullName>
    </alternativeName>
</protein>
<evidence type="ECO:0000256" key="16">
    <source>
        <dbReference type="SAM" id="Phobius"/>
    </source>
</evidence>
<dbReference type="GO" id="GO:0015986">
    <property type="term" value="P:proton motive force-driven ATP synthesis"/>
    <property type="evidence" value="ECO:0007669"/>
    <property type="project" value="InterPro"/>
</dbReference>
<evidence type="ECO:0000256" key="10">
    <source>
        <dbReference type="ARBA" id="ARBA00023136"/>
    </source>
</evidence>
<evidence type="ECO:0000256" key="6">
    <source>
        <dbReference type="ARBA" id="ARBA00022781"/>
    </source>
</evidence>
<dbReference type="PRINTS" id="PR00124">
    <property type="entry name" value="ATPASEC"/>
</dbReference>
<keyword evidence="5 16" id="KW-0812">Transmembrane</keyword>
<gene>
    <name evidence="18" type="ORF">G9444_4107</name>
</gene>
<dbReference type="Gene3D" id="1.20.20.10">
    <property type="entry name" value="F1F0 ATP synthase subunit C"/>
    <property type="match status" value="1"/>
</dbReference>
<dbReference type="InterPro" id="IPR035921">
    <property type="entry name" value="F/V-ATP_Csub_sf"/>
</dbReference>
<keyword evidence="4" id="KW-0138">CF(0)</keyword>
<evidence type="ECO:0000256" key="9">
    <source>
        <dbReference type="ARBA" id="ARBA00023121"/>
    </source>
</evidence>
<evidence type="ECO:0000256" key="15">
    <source>
        <dbReference type="ARBA" id="ARBA00032887"/>
    </source>
</evidence>
<dbReference type="NCBIfam" id="TIGR01260">
    <property type="entry name" value="ATP_synt_c"/>
    <property type="match status" value="1"/>
</dbReference>
<accession>A0A6G9CXM2</accession>
<evidence type="ECO:0000256" key="7">
    <source>
        <dbReference type="ARBA" id="ARBA00022989"/>
    </source>
</evidence>
<evidence type="ECO:0000256" key="5">
    <source>
        <dbReference type="ARBA" id="ARBA00022692"/>
    </source>
</evidence>
<evidence type="ECO:0000256" key="12">
    <source>
        <dbReference type="ARBA" id="ARBA00025198"/>
    </source>
</evidence>
<evidence type="ECO:0000256" key="11">
    <source>
        <dbReference type="ARBA" id="ARBA00023310"/>
    </source>
</evidence>
<dbReference type="SUPFAM" id="SSF81333">
    <property type="entry name" value="F1F0 ATP synthase subunit C"/>
    <property type="match status" value="1"/>
</dbReference>
<keyword evidence="3" id="KW-0813">Transport</keyword>
<dbReference type="InterPro" id="IPR002379">
    <property type="entry name" value="ATPase_proteolipid_c-like_dom"/>
</dbReference>
<comment type="similarity">
    <text evidence="2">Belongs to the ATPase C chain family.</text>
</comment>
<dbReference type="EMBL" id="CP050124">
    <property type="protein sequence ID" value="QIP41351.1"/>
    <property type="molecule type" value="Genomic_DNA"/>
</dbReference>
<dbReference type="GO" id="GO:0008289">
    <property type="term" value="F:lipid binding"/>
    <property type="evidence" value="ECO:0007669"/>
    <property type="project" value="UniProtKB-KW"/>
</dbReference>
<evidence type="ECO:0000259" key="17">
    <source>
        <dbReference type="Pfam" id="PF00137"/>
    </source>
</evidence>
<sequence>MGIVVGKAIEGMVRQPEMAGQVRTTMFLGIAFTEALALIGLVAGFIF</sequence>
<keyword evidence="11" id="KW-0066">ATP synthesis</keyword>
<comment type="function">
    <text evidence="12">F(1)F(0) ATP synthase produces ATP from ADP in the presence of a proton or sodium gradient. F-type ATPases consist of two structural domains, F(1) containing the extramembraneous catalytic core and F(0) containing the membrane proton channel, linked together by a central stalk and a peripheral stalk. During catalysis, ATP synthesis in the catalytic domain of F(1) is coupled via a rotary mechanism of the central stalk subunits to proton translocation.</text>
</comment>
<evidence type="ECO:0000256" key="2">
    <source>
        <dbReference type="ARBA" id="ARBA00006704"/>
    </source>
</evidence>
<evidence type="ECO:0000256" key="1">
    <source>
        <dbReference type="ARBA" id="ARBA00004141"/>
    </source>
</evidence>